<accession>A0ABU7RQJ5</accession>
<evidence type="ECO:0000313" key="4">
    <source>
        <dbReference type="Proteomes" id="UP001332243"/>
    </source>
</evidence>
<dbReference type="Gene3D" id="3.20.20.140">
    <property type="entry name" value="Metal-dependent hydrolases"/>
    <property type="match status" value="1"/>
</dbReference>
<evidence type="ECO:0000259" key="2">
    <source>
        <dbReference type="Pfam" id="PF01979"/>
    </source>
</evidence>
<feature type="domain" description="Amidohydrolase-related" evidence="2">
    <location>
        <begin position="91"/>
        <end position="370"/>
    </location>
</feature>
<comment type="caution">
    <text evidence="3">The sequence shown here is derived from an EMBL/GenBank/DDBJ whole genome shotgun (WGS) entry which is preliminary data.</text>
</comment>
<feature type="region of interest" description="Disordered" evidence="1">
    <location>
        <begin position="1"/>
        <end position="42"/>
    </location>
</feature>
<dbReference type="PANTHER" id="PTHR42717:SF1">
    <property type="entry name" value="IMIDAZOLONEPROPIONASE AND RELATED AMIDOHYDROLASES"/>
    <property type="match status" value="1"/>
</dbReference>
<dbReference type="InterPro" id="IPR006680">
    <property type="entry name" value="Amidohydro-rel"/>
</dbReference>
<name>A0ABU7RQJ5_9ACTN</name>
<dbReference type="Gene3D" id="2.30.40.10">
    <property type="entry name" value="Urease, subunit C, domain 1"/>
    <property type="match status" value="1"/>
</dbReference>
<protein>
    <submittedName>
        <fullName evidence="3">Amidohydrolase/deacetylase family metallohydrolase</fullName>
    </submittedName>
</protein>
<dbReference type="InterPro" id="IPR032466">
    <property type="entry name" value="Metal_Hydrolase"/>
</dbReference>
<dbReference type="Pfam" id="PF01979">
    <property type="entry name" value="Amidohydro_1"/>
    <property type="match status" value="1"/>
</dbReference>
<dbReference type="EMBL" id="JAZGQK010000007">
    <property type="protein sequence ID" value="MEE6258781.1"/>
    <property type="molecule type" value="Genomic_DNA"/>
</dbReference>
<evidence type="ECO:0000313" key="3">
    <source>
        <dbReference type="EMBL" id="MEE6258781.1"/>
    </source>
</evidence>
<gene>
    <name evidence="3" type="ORF">V1633_09800</name>
</gene>
<feature type="compositionally biased region" description="Low complexity" evidence="1">
    <location>
        <begin position="26"/>
        <end position="39"/>
    </location>
</feature>
<dbReference type="InterPro" id="IPR020043">
    <property type="entry name" value="Deacetylase_Atu3266-like"/>
</dbReference>
<dbReference type="PANTHER" id="PTHR42717">
    <property type="entry name" value="DIHYDROOROTASE-RELATED"/>
    <property type="match status" value="1"/>
</dbReference>
<sequence length="456" mass="46797">MTGPTTDPDGGRGGGADPDGVRGMAGSSPGPTGGTQTSGWDLLLTGGELLDPADRRGGPHDIAVRAGRIAAVAPRLPRAAATEVVDLTGRLVTPGLVDLHTHVHPGATYWGIDPGPVAWRSGVTTWVDAGSAGAYSFPAFAATSAGYPVRVPALLNISAVGLVAPVGESRDLANCDVDLAVATVRAHRDTVVGIKVRMDRHNVGAHGLAPLRRAVEAAQATGLPVMVHIGAGPPSIGQMLSLLRPGDIITHCASGIAAGPAGFDPAAKDAYQAGIRFDLGHGSGGFAFDVLEAQLAAGMPPHAVSTDLHSRSLHGPVFDLPTTMAKLLAVGMSLEQVVAAATTGPARMVGLADGIGTLAIGAPADLAVFTVEHGRFELADVHGQRRTSPIRLVNEVTYRAGRPLTPRLSAPVPPWIPLTDAQRVALTERDRAVRRLLTTPLVGPDGLAEQFPRHGG</sequence>
<dbReference type="PIRSF" id="PIRSF039004">
    <property type="entry name" value="ADE_EF_0837"/>
    <property type="match status" value="1"/>
</dbReference>
<dbReference type="InterPro" id="IPR011059">
    <property type="entry name" value="Metal-dep_hydrolase_composite"/>
</dbReference>
<proteinExistence type="predicted"/>
<dbReference type="SUPFAM" id="SSF51338">
    <property type="entry name" value="Composite domain of metallo-dependent hydrolases"/>
    <property type="match status" value="1"/>
</dbReference>
<keyword evidence="4" id="KW-1185">Reference proteome</keyword>
<dbReference type="Proteomes" id="UP001332243">
    <property type="component" value="Unassembled WGS sequence"/>
</dbReference>
<reference evidence="3 4" key="1">
    <citation type="submission" date="2024-01" db="EMBL/GenBank/DDBJ databases">
        <title>Genome insights into Plantactinospora sonchi sp. nov.</title>
        <authorList>
            <person name="Wang L."/>
        </authorList>
    </citation>
    <scope>NUCLEOTIDE SEQUENCE [LARGE SCALE GENOMIC DNA]</scope>
    <source>
        <strain evidence="3 4">NEAU-QY2</strain>
    </source>
</reference>
<dbReference type="NCBIfam" id="NF006689">
    <property type="entry name" value="PRK09237.1"/>
    <property type="match status" value="1"/>
</dbReference>
<organism evidence="3 4">
    <name type="scientific">Plantactinospora sonchi</name>
    <dbReference type="NCBI Taxonomy" id="1544735"/>
    <lineage>
        <taxon>Bacteria</taxon>
        <taxon>Bacillati</taxon>
        <taxon>Actinomycetota</taxon>
        <taxon>Actinomycetes</taxon>
        <taxon>Micromonosporales</taxon>
        <taxon>Micromonosporaceae</taxon>
        <taxon>Plantactinospora</taxon>
    </lineage>
</organism>
<dbReference type="SUPFAM" id="SSF51556">
    <property type="entry name" value="Metallo-dependent hydrolases"/>
    <property type="match status" value="1"/>
</dbReference>
<evidence type="ECO:0000256" key="1">
    <source>
        <dbReference type="SAM" id="MobiDB-lite"/>
    </source>
</evidence>
<dbReference type="RefSeq" id="WP_331213907.1">
    <property type="nucleotide sequence ID" value="NZ_JAZGQK010000007.1"/>
</dbReference>